<evidence type="ECO:0000313" key="7">
    <source>
        <dbReference type="EMBL" id="SFL42024.1"/>
    </source>
</evidence>
<dbReference type="InterPro" id="IPR009056">
    <property type="entry name" value="Cyt_c-like_dom"/>
</dbReference>
<evidence type="ECO:0000256" key="2">
    <source>
        <dbReference type="ARBA" id="ARBA00022723"/>
    </source>
</evidence>
<dbReference type="GO" id="GO:0020037">
    <property type="term" value="F:heme binding"/>
    <property type="evidence" value="ECO:0007669"/>
    <property type="project" value="InterPro"/>
</dbReference>
<dbReference type="InterPro" id="IPR051395">
    <property type="entry name" value="Cytochrome_c_Peroxidase/MauG"/>
</dbReference>
<keyword evidence="5" id="KW-0732">Signal</keyword>
<proteinExistence type="predicted"/>
<dbReference type="Pfam" id="PF06537">
    <property type="entry name" value="DHOR"/>
    <property type="match status" value="2"/>
</dbReference>
<protein>
    <submittedName>
        <fullName evidence="7">CxxC motif-containing protein, DUF1111 family</fullName>
    </submittedName>
</protein>
<dbReference type="GO" id="GO:0046872">
    <property type="term" value="F:metal ion binding"/>
    <property type="evidence" value="ECO:0007669"/>
    <property type="project" value="UniProtKB-KW"/>
</dbReference>
<dbReference type="AlphaFoldDB" id="A0A1I4HIR9"/>
<accession>A0A1I4HIR9</accession>
<sequence length="525" mass="56052">MTQRYGTLLLGCAAALALGGTALTAQTQAESYDLNAPHLTGQARTDAEAARIAAVTAPTTDFTKAEPFEANGAGAATVRARDNGDAFSIPSANMPFARELDFKVGDGLFRKLWVSSPSSTLVSDGLGPLYNARSCQNCHLKDGRGHPPEGDEEAVSMFLRISVPAPTDADMSELDAFLLSLGDDDTPRTAPDPVYGGQLQNFAVQGHPAEYRMGITYADEKVQLAGGQTATLTAPTYTADNLGYGPLAPGAMLSPRVAPQMIGLGLLEAIPAADILAQADPDDADGNGISGRAQVVWSFDKNRPMLGRFGLKAGAPTIREQSAAAFAGDIGISTPIFDAPWGDCTQAQADCQGAPHGTTGTEELTEINAEGLDLVTFYARNLGVPERRDVDDPRVLRGKQVFYDTGCIACHTPKYVTERLDDQPEQSFQLIWPYTDMLLHDMGPGLADNRPEGRANGQEWRTPPLWGIGLTHTVSGHTYFLHDGRARSLLEAVLWHGGEAQAQRDAVVAMAPQDRADLIKYLESL</sequence>
<feature type="domain" description="Cytochrome c" evidence="6">
    <location>
        <begin position="393"/>
        <end position="525"/>
    </location>
</feature>
<dbReference type="STRING" id="195913.SAMN04488004_1189"/>
<evidence type="ECO:0000313" key="8">
    <source>
        <dbReference type="Proteomes" id="UP000199550"/>
    </source>
</evidence>
<organism evidence="7 8">
    <name type="scientific">Loktanella salsilacus</name>
    <dbReference type="NCBI Taxonomy" id="195913"/>
    <lineage>
        <taxon>Bacteria</taxon>
        <taxon>Pseudomonadati</taxon>
        <taxon>Pseudomonadota</taxon>
        <taxon>Alphaproteobacteria</taxon>
        <taxon>Rhodobacterales</taxon>
        <taxon>Roseobacteraceae</taxon>
        <taxon>Loktanella</taxon>
    </lineage>
</organism>
<dbReference type="SUPFAM" id="SSF46626">
    <property type="entry name" value="Cytochrome c"/>
    <property type="match status" value="1"/>
</dbReference>
<dbReference type="PROSITE" id="PS51007">
    <property type="entry name" value="CYTC"/>
    <property type="match status" value="1"/>
</dbReference>
<dbReference type="InterPro" id="IPR036909">
    <property type="entry name" value="Cyt_c-like_dom_sf"/>
</dbReference>
<evidence type="ECO:0000259" key="6">
    <source>
        <dbReference type="PROSITE" id="PS51007"/>
    </source>
</evidence>
<keyword evidence="2 4" id="KW-0479">Metal-binding</keyword>
<dbReference type="RefSeq" id="WP_090190700.1">
    <property type="nucleotide sequence ID" value="NZ_FOTF01000018.1"/>
</dbReference>
<keyword evidence="8" id="KW-1185">Reference proteome</keyword>
<keyword evidence="3 4" id="KW-0408">Iron</keyword>
<feature type="signal peptide" evidence="5">
    <location>
        <begin position="1"/>
        <end position="24"/>
    </location>
</feature>
<gene>
    <name evidence="7" type="ORF">SAMN04488004_1189</name>
</gene>
<evidence type="ECO:0000256" key="4">
    <source>
        <dbReference type="PROSITE-ProRule" id="PRU00433"/>
    </source>
</evidence>
<keyword evidence="1 4" id="KW-0349">Heme</keyword>
<dbReference type="InterPro" id="IPR010538">
    <property type="entry name" value="DHOR"/>
</dbReference>
<reference evidence="7 8" key="1">
    <citation type="submission" date="2016-10" db="EMBL/GenBank/DDBJ databases">
        <authorList>
            <person name="de Groot N.N."/>
        </authorList>
    </citation>
    <scope>NUCLEOTIDE SEQUENCE [LARGE SCALE GENOMIC DNA]</scope>
    <source>
        <strain evidence="7 8">DSM 16199</strain>
    </source>
</reference>
<feature type="chain" id="PRO_5011681861" evidence="5">
    <location>
        <begin position="25"/>
        <end position="525"/>
    </location>
</feature>
<evidence type="ECO:0000256" key="1">
    <source>
        <dbReference type="ARBA" id="ARBA00022617"/>
    </source>
</evidence>
<dbReference type="PIRSF" id="PIRSF028099">
    <property type="entry name" value="DUF1111"/>
    <property type="match status" value="1"/>
</dbReference>
<dbReference type="PANTHER" id="PTHR30600:SF4">
    <property type="entry name" value="CYTOCHROME C DOMAIN-CONTAINING PROTEIN"/>
    <property type="match status" value="1"/>
</dbReference>
<evidence type="ECO:0000256" key="3">
    <source>
        <dbReference type="ARBA" id="ARBA00023004"/>
    </source>
</evidence>
<dbReference type="Proteomes" id="UP000199550">
    <property type="component" value="Unassembled WGS sequence"/>
</dbReference>
<dbReference type="OrthoDB" id="9805202at2"/>
<dbReference type="GO" id="GO:0004130">
    <property type="term" value="F:cytochrome-c peroxidase activity"/>
    <property type="evidence" value="ECO:0007669"/>
    <property type="project" value="TreeGrafter"/>
</dbReference>
<evidence type="ECO:0000256" key="5">
    <source>
        <dbReference type="SAM" id="SignalP"/>
    </source>
</evidence>
<dbReference type="PANTHER" id="PTHR30600">
    <property type="entry name" value="CYTOCHROME C PEROXIDASE-RELATED"/>
    <property type="match status" value="1"/>
</dbReference>
<dbReference type="EMBL" id="FOTF01000018">
    <property type="protein sequence ID" value="SFL42024.1"/>
    <property type="molecule type" value="Genomic_DNA"/>
</dbReference>
<name>A0A1I4HIR9_9RHOB</name>
<dbReference type="Gene3D" id="1.10.760.10">
    <property type="entry name" value="Cytochrome c-like domain"/>
    <property type="match status" value="1"/>
</dbReference>
<dbReference type="GO" id="GO:0009055">
    <property type="term" value="F:electron transfer activity"/>
    <property type="evidence" value="ECO:0007669"/>
    <property type="project" value="InterPro"/>
</dbReference>